<gene>
    <name evidence="1" type="ORF">MRB53_014341</name>
</gene>
<comment type="caution">
    <text evidence="1">The sequence shown here is derived from an EMBL/GenBank/DDBJ whole genome shotgun (WGS) entry which is preliminary data.</text>
</comment>
<dbReference type="EMBL" id="CM056812">
    <property type="protein sequence ID" value="KAJ8618155.1"/>
    <property type="molecule type" value="Genomic_DNA"/>
</dbReference>
<organism evidence="1 2">
    <name type="scientific">Persea americana</name>
    <name type="common">Avocado</name>
    <dbReference type="NCBI Taxonomy" id="3435"/>
    <lineage>
        <taxon>Eukaryota</taxon>
        <taxon>Viridiplantae</taxon>
        <taxon>Streptophyta</taxon>
        <taxon>Embryophyta</taxon>
        <taxon>Tracheophyta</taxon>
        <taxon>Spermatophyta</taxon>
        <taxon>Magnoliopsida</taxon>
        <taxon>Magnoliidae</taxon>
        <taxon>Laurales</taxon>
        <taxon>Lauraceae</taxon>
        <taxon>Persea</taxon>
    </lineage>
</organism>
<proteinExistence type="predicted"/>
<evidence type="ECO:0000313" key="2">
    <source>
        <dbReference type="Proteomes" id="UP001234297"/>
    </source>
</evidence>
<dbReference type="Proteomes" id="UP001234297">
    <property type="component" value="Chromosome 4"/>
</dbReference>
<protein>
    <submittedName>
        <fullName evidence="1">Uncharacterized protein</fullName>
    </submittedName>
</protein>
<accession>A0ACC2KAN0</accession>
<reference evidence="1 2" key="1">
    <citation type="journal article" date="2022" name="Hortic Res">
        <title>A haplotype resolved chromosomal level avocado genome allows analysis of novel avocado genes.</title>
        <authorList>
            <person name="Nath O."/>
            <person name="Fletcher S.J."/>
            <person name="Hayward A."/>
            <person name="Shaw L.M."/>
            <person name="Masouleh A.K."/>
            <person name="Furtado A."/>
            <person name="Henry R.J."/>
            <person name="Mitter N."/>
        </authorList>
    </citation>
    <scope>NUCLEOTIDE SEQUENCE [LARGE SCALE GENOMIC DNA]</scope>
    <source>
        <strain evidence="2">cv. Hass</strain>
    </source>
</reference>
<sequence>MLDNPTYQEVPLVTFAAEQLEATRREHNRTLIAEFGGNNAPARSLLDRQSKGCLAHSSEGSQPLDGQITLECADAEGRQKDADIEVSNHGDKRNVYMT</sequence>
<name>A0ACC2KAN0_PERAE</name>
<keyword evidence="2" id="KW-1185">Reference proteome</keyword>
<evidence type="ECO:0000313" key="1">
    <source>
        <dbReference type="EMBL" id="KAJ8618155.1"/>
    </source>
</evidence>